<keyword evidence="4" id="KW-1133">Transmembrane helix</keyword>
<evidence type="ECO:0000256" key="2">
    <source>
        <dbReference type="SAM" id="Coils"/>
    </source>
</evidence>
<dbReference type="SUPFAM" id="SSF158472">
    <property type="entry name" value="HAMP domain-like"/>
    <property type="match status" value="1"/>
</dbReference>
<keyword evidence="4" id="KW-0472">Membrane</keyword>
<evidence type="ECO:0000256" key="1">
    <source>
        <dbReference type="ARBA" id="ARBA00022801"/>
    </source>
</evidence>
<feature type="region of interest" description="Disordered" evidence="3">
    <location>
        <begin position="134"/>
        <end position="156"/>
    </location>
</feature>
<evidence type="ECO:0000313" key="7">
    <source>
        <dbReference type="Proteomes" id="UP001221411"/>
    </source>
</evidence>
<keyword evidence="1" id="KW-0378">Hydrolase</keyword>
<dbReference type="Gene3D" id="6.10.340.10">
    <property type="match status" value="1"/>
</dbReference>
<dbReference type="InterPro" id="IPR052016">
    <property type="entry name" value="Bact_Sigma-Reg"/>
</dbReference>
<evidence type="ECO:0000256" key="3">
    <source>
        <dbReference type="SAM" id="MobiDB-lite"/>
    </source>
</evidence>
<accession>A0ABT5F3S1</accession>
<dbReference type="Proteomes" id="UP001221411">
    <property type="component" value="Unassembled WGS sequence"/>
</dbReference>
<feature type="coiled-coil region" evidence="2">
    <location>
        <begin position="513"/>
        <end position="558"/>
    </location>
</feature>
<dbReference type="Pfam" id="PF07228">
    <property type="entry name" value="SpoIIE"/>
    <property type="match status" value="1"/>
</dbReference>
<name>A0ABT5F3S1_9BACT</name>
<dbReference type="EMBL" id="JAQNDO010000001">
    <property type="protein sequence ID" value="MDC0748269.1"/>
    <property type="molecule type" value="Genomic_DNA"/>
</dbReference>
<comment type="caution">
    <text evidence="6">The sequence shown here is derived from an EMBL/GenBank/DDBJ whole genome shotgun (WGS) entry which is preliminary data.</text>
</comment>
<dbReference type="SMART" id="SM00304">
    <property type="entry name" value="HAMP"/>
    <property type="match status" value="1"/>
</dbReference>
<organism evidence="6 7">
    <name type="scientific">Polyangium mundeleinium</name>
    <dbReference type="NCBI Taxonomy" id="2995306"/>
    <lineage>
        <taxon>Bacteria</taxon>
        <taxon>Pseudomonadati</taxon>
        <taxon>Myxococcota</taxon>
        <taxon>Polyangia</taxon>
        <taxon>Polyangiales</taxon>
        <taxon>Polyangiaceae</taxon>
        <taxon>Polyangium</taxon>
    </lineage>
</organism>
<dbReference type="PANTHER" id="PTHR43156:SF2">
    <property type="entry name" value="STAGE II SPORULATION PROTEIN E"/>
    <property type="match status" value="1"/>
</dbReference>
<sequence>MSSDARESLRGAKANGLLARFKKFNTKFLLVTGVSVLLGAILNMLVARQGIHKLSLEATREIEAGLNIAYRESLTNHLVDTSQHVNSSFQQAIADLEVVSDIAQTIVDKDGDMSGIHATLSSMPYFKDRFSFTPPTQRKDKDGKDQPAGDWLQNDPTEPSVITAWGYMQKDGVILPDAQAAIDKSAYLDLILPSFTRHGAPKLQIYMVGPPAYPFVRLSPYADLGKVFDELYPGHNKTNFYEFFYAGLIPSWETWIKEPGGVQARKTHATIFPPYMDAGGGGLIMTIFHPVWAKDRTGIEGAVAVDLTLETLITYIKDVKLAETGFAFLAQANGNVVAVNDTGVKKLGLTTKADKQGLELLHRFLKDSTESEVAAIALPTDVAVHYREDVQIGGQPHIMVLKQLTTFQTLADGKIAPENWTLGFVVPKKEIYASLYKAQDAIEASRTSIVASQAFVSFGSILVLMAGVFLVSRKMTGTLVALSEGATRMRQGDYAVRVHVTSEDEIGQLTAAFNEMAAEIQAHTNNLEALVKARTGELEDANKEIMSLNAQLAQENLRLGAELNVARQLQLMVLPPAQELQEIKDLDIAGYMSPADEVGGDYYDVLRGNGVIKIGIGDVTGHGLESGVLMLMVQTAVRTLLASNETDPTRFLGIVNKVIYQNIQRISSDKNLTLSLMDYSDGKLRLTGQHEEVIVVRSSGELERVDTTGLGLPVGMDEDITDFLSNTEIALESEDVVVLFTDGVTEAERTDTAQYGVERLCEIVSQNHKKTSQEIKDAIIEDLMNHIGTNKVYDDITVLVIKRL</sequence>
<dbReference type="SUPFAM" id="SSF81606">
    <property type="entry name" value="PP2C-like"/>
    <property type="match status" value="1"/>
</dbReference>
<dbReference type="InterPro" id="IPR003660">
    <property type="entry name" value="HAMP_dom"/>
</dbReference>
<keyword evidence="4" id="KW-0812">Transmembrane</keyword>
<dbReference type="Pfam" id="PF00672">
    <property type="entry name" value="HAMP"/>
    <property type="match status" value="1"/>
</dbReference>
<feature type="transmembrane region" description="Helical" evidence="4">
    <location>
        <begin position="28"/>
        <end position="46"/>
    </location>
</feature>
<dbReference type="Gene3D" id="3.30.450.20">
    <property type="entry name" value="PAS domain"/>
    <property type="match status" value="2"/>
</dbReference>
<gene>
    <name evidence="6" type="ORF">POL67_43485</name>
</gene>
<reference evidence="6 7" key="1">
    <citation type="submission" date="2022-11" db="EMBL/GenBank/DDBJ databases">
        <title>Minimal conservation of predation-associated metabolite biosynthetic gene clusters underscores biosynthetic potential of Myxococcota including descriptions for ten novel species: Archangium lansinium sp. nov., Myxococcus landrumus sp. nov., Nannocystis bai.</title>
        <authorList>
            <person name="Ahearne A."/>
            <person name="Stevens C."/>
            <person name="Dowd S."/>
        </authorList>
    </citation>
    <scope>NUCLEOTIDE SEQUENCE [LARGE SCALE GENOMIC DNA]</scope>
    <source>
        <strain evidence="6 7">RJM3</strain>
    </source>
</reference>
<feature type="domain" description="HAMP" evidence="5">
    <location>
        <begin position="473"/>
        <end position="525"/>
    </location>
</feature>
<feature type="compositionally biased region" description="Basic and acidic residues" evidence="3">
    <location>
        <begin position="137"/>
        <end position="147"/>
    </location>
</feature>
<dbReference type="PROSITE" id="PS50885">
    <property type="entry name" value="HAMP"/>
    <property type="match status" value="1"/>
</dbReference>
<protein>
    <submittedName>
        <fullName evidence="6">SpoIIE family protein phosphatase</fullName>
    </submittedName>
</protein>
<keyword evidence="7" id="KW-1185">Reference proteome</keyword>
<evidence type="ECO:0000259" key="5">
    <source>
        <dbReference type="PROSITE" id="PS50885"/>
    </source>
</evidence>
<dbReference type="InterPro" id="IPR001932">
    <property type="entry name" value="PPM-type_phosphatase-like_dom"/>
</dbReference>
<dbReference type="RefSeq" id="WP_271927131.1">
    <property type="nucleotide sequence ID" value="NZ_JAQNDO010000001.1"/>
</dbReference>
<proteinExistence type="predicted"/>
<dbReference type="CDD" id="cd06225">
    <property type="entry name" value="HAMP"/>
    <property type="match status" value="1"/>
</dbReference>
<dbReference type="InterPro" id="IPR036457">
    <property type="entry name" value="PPM-type-like_dom_sf"/>
</dbReference>
<evidence type="ECO:0000256" key="4">
    <source>
        <dbReference type="SAM" id="Phobius"/>
    </source>
</evidence>
<dbReference type="SMART" id="SM00331">
    <property type="entry name" value="PP2C_SIG"/>
    <property type="match status" value="1"/>
</dbReference>
<keyword evidence="2" id="KW-0175">Coiled coil</keyword>
<evidence type="ECO:0000313" key="6">
    <source>
        <dbReference type="EMBL" id="MDC0748269.1"/>
    </source>
</evidence>
<dbReference type="Gene3D" id="3.60.40.10">
    <property type="entry name" value="PPM-type phosphatase domain"/>
    <property type="match status" value="1"/>
</dbReference>
<dbReference type="PANTHER" id="PTHR43156">
    <property type="entry name" value="STAGE II SPORULATION PROTEIN E-RELATED"/>
    <property type="match status" value="1"/>
</dbReference>